<keyword evidence="2" id="KW-0472">Membrane</keyword>
<proteinExistence type="predicted"/>
<reference evidence="4" key="1">
    <citation type="submission" date="2019-08" db="EMBL/GenBank/DDBJ databases">
        <title>Limnoglobus roseus gen. nov., sp. nov., a novel freshwater planctomycete with a giant genome from the family Gemmataceae.</title>
        <authorList>
            <person name="Kulichevskaya I.S."/>
            <person name="Naumoff D.G."/>
            <person name="Miroshnikov K."/>
            <person name="Ivanova A."/>
            <person name="Philippov D.A."/>
            <person name="Hakobyan A."/>
            <person name="Rijpstra I.C."/>
            <person name="Sinninghe Damste J.S."/>
            <person name="Liesack W."/>
            <person name="Dedysh S.N."/>
        </authorList>
    </citation>
    <scope>NUCLEOTIDE SEQUENCE [LARGE SCALE GENOMIC DNA]</scope>
    <source>
        <strain evidence="4">PX52</strain>
    </source>
</reference>
<dbReference type="EMBL" id="CP042425">
    <property type="protein sequence ID" value="QEL14846.1"/>
    <property type="molecule type" value="Genomic_DNA"/>
</dbReference>
<sequence length="64" mass="7172">MAFTDILPFALLALSSIAVPLMLFVAFRALKRRDESREPTAAPRHSPRKQAKRPAGRSPRFPGR</sequence>
<dbReference type="AlphaFoldDB" id="A0A5C1A9Y8"/>
<evidence type="ECO:0000313" key="3">
    <source>
        <dbReference type="EMBL" id="QEL14846.1"/>
    </source>
</evidence>
<dbReference type="Proteomes" id="UP000324974">
    <property type="component" value="Chromosome"/>
</dbReference>
<keyword evidence="2" id="KW-0812">Transmembrane</keyword>
<keyword evidence="4" id="KW-1185">Reference proteome</keyword>
<protein>
    <submittedName>
        <fullName evidence="3">Uncharacterized protein</fullName>
    </submittedName>
</protein>
<gene>
    <name evidence="3" type="ORF">PX52LOC_01744</name>
</gene>
<evidence type="ECO:0000313" key="4">
    <source>
        <dbReference type="Proteomes" id="UP000324974"/>
    </source>
</evidence>
<evidence type="ECO:0000256" key="2">
    <source>
        <dbReference type="SAM" id="Phobius"/>
    </source>
</evidence>
<dbReference type="RefSeq" id="WP_149109708.1">
    <property type="nucleotide sequence ID" value="NZ_CP042425.1"/>
</dbReference>
<organism evidence="3 4">
    <name type="scientific">Limnoglobus roseus</name>
    <dbReference type="NCBI Taxonomy" id="2598579"/>
    <lineage>
        <taxon>Bacteria</taxon>
        <taxon>Pseudomonadati</taxon>
        <taxon>Planctomycetota</taxon>
        <taxon>Planctomycetia</taxon>
        <taxon>Gemmatales</taxon>
        <taxon>Gemmataceae</taxon>
        <taxon>Limnoglobus</taxon>
    </lineage>
</organism>
<dbReference type="KEGG" id="lrs:PX52LOC_01744"/>
<accession>A0A5C1A9Y8</accession>
<feature type="transmembrane region" description="Helical" evidence="2">
    <location>
        <begin position="6"/>
        <end position="27"/>
    </location>
</feature>
<keyword evidence="2" id="KW-1133">Transmembrane helix</keyword>
<feature type="compositionally biased region" description="Basic residues" evidence="1">
    <location>
        <begin position="45"/>
        <end position="55"/>
    </location>
</feature>
<feature type="region of interest" description="Disordered" evidence="1">
    <location>
        <begin position="33"/>
        <end position="64"/>
    </location>
</feature>
<name>A0A5C1A9Y8_9BACT</name>
<evidence type="ECO:0000256" key="1">
    <source>
        <dbReference type="SAM" id="MobiDB-lite"/>
    </source>
</evidence>